<dbReference type="EMBL" id="FZOD01000012">
    <property type="protein sequence ID" value="SNS59254.1"/>
    <property type="molecule type" value="Genomic_DNA"/>
</dbReference>
<dbReference type="OrthoDB" id="3524205at2"/>
<gene>
    <name evidence="2" type="ORF">SAMN05216276_101249</name>
</gene>
<name>A0A239FTK7_9ACTN</name>
<organism evidence="2 3">
    <name type="scientific">Streptosporangium subroseum</name>
    <dbReference type="NCBI Taxonomy" id="106412"/>
    <lineage>
        <taxon>Bacteria</taxon>
        <taxon>Bacillati</taxon>
        <taxon>Actinomycetota</taxon>
        <taxon>Actinomycetes</taxon>
        <taxon>Streptosporangiales</taxon>
        <taxon>Streptosporangiaceae</taxon>
        <taxon>Streptosporangium</taxon>
    </lineage>
</organism>
<feature type="compositionally biased region" description="Gly residues" evidence="1">
    <location>
        <begin position="81"/>
        <end position="90"/>
    </location>
</feature>
<proteinExistence type="predicted"/>
<accession>A0A239FTK7</accession>
<sequence>MTNHPVASVTVARAARLLGVPLIAVLLAGCGALGGGGDATAASAAPVRATSEASVPPAADAQPSQEPPTQDPSAAPDDSGQGSGGSGGSGQARTVAPGGTLADGDTVSAELTRAGQKDTFTLDLGGAREFYVADMRCDGGIKVQVIAEIDGKPEGLDNLSLCGGNWVFKLSKAGGHRLEITGDTNVIGPYSFRLATVKVRSFPVKLGLKIGEGSPAGAGRLAAGGEVHRFEFDADGASAIKVLGGAGSCLAIEMELVDAAETSVATARQPIPLCGYELPIALSNGDGRYALVIRSAAAKTGPYSFQLVRSD</sequence>
<feature type="region of interest" description="Disordered" evidence="1">
    <location>
        <begin position="47"/>
        <end position="105"/>
    </location>
</feature>
<evidence type="ECO:0000256" key="1">
    <source>
        <dbReference type="SAM" id="MobiDB-lite"/>
    </source>
</evidence>
<dbReference type="Proteomes" id="UP000198282">
    <property type="component" value="Unassembled WGS sequence"/>
</dbReference>
<reference evidence="2 3" key="1">
    <citation type="submission" date="2017-06" db="EMBL/GenBank/DDBJ databases">
        <authorList>
            <person name="Kim H.J."/>
            <person name="Triplett B.A."/>
        </authorList>
    </citation>
    <scope>NUCLEOTIDE SEQUENCE [LARGE SCALE GENOMIC DNA]</scope>
    <source>
        <strain evidence="2 3">CGMCC 4.2132</strain>
    </source>
</reference>
<evidence type="ECO:0000313" key="2">
    <source>
        <dbReference type="EMBL" id="SNS59254.1"/>
    </source>
</evidence>
<keyword evidence="3" id="KW-1185">Reference proteome</keyword>
<evidence type="ECO:0000313" key="3">
    <source>
        <dbReference type="Proteomes" id="UP000198282"/>
    </source>
</evidence>
<dbReference type="AlphaFoldDB" id="A0A239FTK7"/>
<dbReference type="RefSeq" id="WP_089207837.1">
    <property type="nucleotide sequence ID" value="NZ_FZOD01000012.1"/>
</dbReference>
<protein>
    <submittedName>
        <fullName evidence="2">Uncharacterized protein</fullName>
    </submittedName>
</protein>